<proteinExistence type="predicted"/>
<dbReference type="Gene3D" id="3.30.360.10">
    <property type="entry name" value="Dihydrodipicolinate Reductase, domain 2"/>
    <property type="match status" value="1"/>
</dbReference>
<feature type="domain" description="GFO/IDH/MocA-like oxidoreductase" evidence="2">
    <location>
        <begin position="141"/>
        <end position="259"/>
    </location>
</feature>
<dbReference type="PANTHER" id="PTHR46368:SF4">
    <property type="entry name" value="OS10G0403700 PROTEIN"/>
    <property type="match status" value="1"/>
</dbReference>
<sequence>MSDAPAPLRFGLLGAGRIAGKLAAAMARTPGVTAAAIGSRGAVRAAAFADRHEIPFAGGYEEVVANPAVDAVYLALPPHLHLQWGRAAAEAGKAVLCEKPLAPNADEARALADACRRANDGAGVALIDGTQWTRTPRADAFRALLDAGELGELKRVTAAFSFHAEGWDAGEHRLDPHRGGGVLRDLGWYCVHAALWAFGEDPTGVSCHLSDETNHAGENVDVAASGALTFPGDRTAGFDVSYRTAWRNWIEFAGAEGSLVCDDFTNPRDPDKVRHFRHDRRGDASRVELPAFDPQVEFLTRAAAAIRAGGDEAGVKLALRTQTVLDRLREAAG</sequence>
<evidence type="ECO:0000313" key="3">
    <source>
        <dbReference type="EMBL" id="QDT15760.1"/>
    </source>
</evidence>
<dbReference type="Pfam" id="PF01408">
    <property type="entry name" value="GFO_IDH_MocA"/>
    <property type="match status" value="1"/>
</dbReference>
<dbReference type="KEGG" id="acaf:CA12_18530"/>
<feature type="domain" description="Gfo/Idh/MocA-like oxidoreductase N-terminal" evidence="1">
    <location>
        <begin position="8"/>
        <end position="120"/>
    </location>
</feature>
<dbReference type="SUPFAM" id="SSF51735">
    <property type="entry name" value="NAD(P)-binding Rossmann-fold domains"/>
    <property type="match status" value="1"/>
</dbReference>
<gene>
    <name evidence="3" type="primary">afr_1</name>
    <name evidence="3" type="ORF">CA12_18530</name>
</gene>
<dbReference type="GO" id="GO:0033712">
    <property type="term" value="F:1,5-anhydro-D-fructose reductase (1,5-anhydro-D-mannitol-forming) activity"/>
    <property type="evidence" value="ECO:0007669"/>
    <property type="project" value="UniProtKB-EC"/>
</dbReference>
<dbReference type="SUPFAM" id="SSF55347">
    <property type="entry name" value="Glyceraldehyde-3-phosphate dehydrogenase-like, C-terminal domain"/>
    <property type="match status" value="1"/>
</dbReference>
<reference evidence="3 4" key="1">
    <citation type="submission" date="2019-02" db="EMBL/GenBank/DDBJ databases">
        <title>Deep-cultivation of Planctomycetes and their phenomic and genomic characterization uncovers novel biology.</title>
        <authorList>
            <person name="Wiegand S."/>
            <person name="Jogler M."/>
            <person name="Boedeker C."/>
            <person name="Pinto D."/>
            <person name="Vollmers J."/>
            <person name="Rivas-Marin E."/>
            <person name="Kohn T."/>
            <person name="Peeters S.H."/>
            <person name="Heuer A."/>
            <person name="Rast P."/>
            <person name="Oberbeckmann S."/>
            <person name="Bunk B."/>
            <person name="Jeske O."/>
            <person name="Meyerdierks A."/>
            <person name="Storesund J.E."/>
            <person name="Kallscheuer N."/>
            <person name="Luecker S."/>
            <person name="Lage O.M."/>
            <person name="Pohl T."/>
            <person name="Merkel B.J."/>
            <person name="Hornburger P."/>
            <person name="Mueller R.-W."/>
            <person name="Bruemmer F."/>
            <person name="Labrenz M."/>
            <person name="Spormann A.M."/>
            <person name="Op den Camp H."/>
            <person name="Overmann J."/>
            <person name="Amann R."/>
            <person name="Jetten M.S.M."/>
            <person name="Mascher T."/>
            <person name="Medema M.H."/>
            <person name="Devos D.P."/>
            <person name="Kaster A.-K."/>
            <person name="Ovreas L."/>
            <person name="Rohde M."/>
            <person name="Galperin M.Y."/>
            <person name="Jogler C."/>
        </authorList>
    </citation>
    <scope>NUCLEOTIDE SEQUENCE [LARGE SCALE GENOMIC DNA]</scope>
    <source>
        <strain evidence="3 4">CA12</strain>
    </source>
</reference>
<dbReference type="Proteomes" id="UP000318741">
    <property type="component" value="Chromosome"/>
</dbReference>
<protein>
    <submittedName>
        <fullName evidence="3">1,5-anhydro-D-fructose reductase</fullName>
        <ecNumber evidence="3">1.1.1.292</ecNumber>
    </submittedName>
</protein>
<evidence type="ECO:0000259" key="1">
    <source>
        <dbReference type="Pfam" id="PF01408"/>
    </source>
</evidence>
<dbReference type="EC" id="1.1.1.292" evidence="3"/>
<keyword evidence="4" id="KW-1185">Reference proteome</keyword>
<dbReference type="OrthoDB" id="9783105at2"/>
<dbReference type="InterPro" id="IPR055170">
    <property type="entry name" value="GFO_IDH_MocA-like_dom"/>
</dbReference>
<evidence type="ECO:0000259" key="2">
    <source>
        <dbReference type="Pfam" id="PF22725"/>
    </source>
</evidence>
<evidence type="ECO:0000313" key="4">
    <source>
        <dbReference type="Proteomes" id="UP000318741"/>
    </source>
</evidence>
<name>A0A517P8R0_9PLAN</name>
<dbReference type="RefSeq" id="WP_145358664.1">
    <property type="nucleotide sequence ID" value="NZ_CP036265.1"/>
</dbReference>
<keyword evidence="3" id="KW-0560">Oxidoreductase</keyword>
<organism evidence="3 4">
    <name type="scientific">Alienimonas californiensis</name>
    <dbReference type="NCBI Taxonomy" id="2527989"/>
    <lineage>
        <taxon>Bacteria</taxon>
        <taxon>Pseudomonadati</taxon>
        <taxon>Planctomycetota</taxon>
        <taxon>Planctomycetia</taxon>
        <taxon>Planctomycetales</taxon>
        <taxon>Planctomycetaceae</taxon>
        <taxon>Alienimonas</taxon>
    </lineage>
</organism>
<dbReference type="AlphaFoldDB" id="A0A517P8R0"/>
<dbReference type="Pfam" id="PF22725">
    <property type="entry name" value="GFO_IDH_MocA_C3"/>
    <property type="match status" value="1"/>
</dbReference>
<dbReference type="PANTHER" id="PTHR46368">
    <property type="match status" value="1"/>
</dbReference>
<dbReference type="InterPro" id="IPR000683">
    <property type="entry name" value="Gfo/Idh/MocA-like_OxRdtase_N"/>
</dbReference>
<dbReference type="InterPro" id="IPR036291">
    <property type="entry name" value="NAD(P)-bd_dom_sf"/>
</dbReference>
<dbReference type="EMBL" id="CP036265">
    <property type="protein sequence ID" value="QDT15760.1"/>
    <property type="molecule type" value="Genomic_DNA"/>
</dbReference>
<dbReference type="Gene3D" id="3.40.50.720">
    <property type="entry name" value="NAD(P)-binding Rossmann-like Domain"/>
    <property type="match status" value="1"/>
</dbReference>
<dbReference type="GO" id="GO:0000166">
    <property type="term" value="F:nucleotide binding"/>
    <property type="evidence" value="ECO:0007669"/>
    <property type="project" value="InterPro"/>
</dbReference>
<accession>A0A517P8R0</accession>